<dbReference type="RefSeq" id="WP_085754879.1">
    <property type="nucleotide sequence ID" value="NZ_CP021023.1"/>
</dbReference>
<name>A0A1W6LK79_9BACT</name>
<dbReference type="InterPro" id="IPR049046">
    <property type="entry name" value="Beta-AFase-like_GH127_middle"/>
</dbReference>
<feature type="domain" description="Non-reducing end beta-L-arabinofuranosidase-like GH127 catalytic" evidence="1">
    <location>
        <begin position="45"/>
        <end position="426"/>
    </location>
</feature>
<dbReference type="InterPro" id="IPR012878">
    <property type="entry name" value="Beta-AFase-like_GH127_cat"/>
</dbReference>
<dbReference type="OrthoDB" id="9757939at2"/>
<dbReference type="Proteomes" id="UP000193334">
    <property type="component" value="Chromosome"/>
</dbReference>
<gene>
    <name evidence="4" type="ORF">STSP1_00538</name>
</gene>
<dbReference type="PANTHER" id="PTHR43465">
    <property type="entry name" value="DUF1680 DOMAIN PROTEIN (AFU_ORTHOLOGUE AFUA_1G08910)"/>
    <property type="match status" value="1"/>
</dbReference>
<evidence type="ECO:0000259" key="1">
    <source>
        <dbReference type="Pfam" id="PF07944"/>
    </source>
</evidence>
<dbReference type="KEGG" id="pbp:STSP1_00538"/>
<dbReference type="PANTHER" id="PTHR43465:SF2">
    <property type="entry name" value="DUF1680 DOMAIN PROTEIN (AFU_ORTHOLOGUE AFUA_1G08910)"/>
    <property type="match status" value="1"/>
</dbReference>
<dbReference type="Pfam" id="PF20736">
    <property type="entry name" value="Glyco_hydro127M"/>
    <property type="match status" value="1"/>
</dbReference>
<dbReference type="SUPFAM" id="SSF48208">
    <property type="entry name" value="Six-hairpin glycosidases"/>
    <property type="match status" value="1"/>
</dbReference>
<protein>
    <recommendedName>
        <fullName evidence="6">Non-reducing end beta-L-arabinofuranosidase</fullName>
    </recommendedName>
</protein>
<evidence type="ECO:0000313" key="5">
    <source>
        <dbReference type="Proteomes" id="UP000193334"/>
    </source>
</evidence>
<dbReference type="InterPro" id="IPR008928">
    <property type="entry name" value="6-hairpin_glycosidase_sf"/>
</dbReference>
<dbReference type="InterPro" id="IPR049174">
    <property type="entry name" value="Beta-AFase-like"/>
</dbReference>
<evidence type="ECO:0000259" key="3">
    <source>
        <dbReference type="Pfam" id="PF20737"/>
    </source>
</evidence>
<dbReference type="Pfam" id="PF20737">
    <property type="entry name" value="Glyco_hydro127C"/>
    <property type="match status" value="1"/>
</dbReference>
<accession>A0A1W6LK79</accession>
<keyword evidence="5" id="KW-1185">Reference proteome</keyword>
<sequence>MDYDNKIVEEPKIPTDIKAVVGLKGCCKNDKANKDTGIQCVDFNDVVITGGMWQHRQKVNREVTIRFVLKKSLGNRIDNFVNAASGNNHSFKGIFYDDSDVYKAIEGAAKCLHVSPDPEIETTVDEMIDKIASAQWEDGYLFTYYSLPERQLDKIWSDLEFKHELYCAGHLIEAALAYYKATGKDKLLNVAVRFADLICSLFGPGKHLGVPGHQEIEMALLLLYRETGKEQYLNLSKFFLEQRGNPERGTLYGTYSQDHKPIVEQEEAVGHAVRASYMYCAVADMALLDRDEAYLEALEKLWNSVVDRKMYLTGGVGAHHDLESYGDDYELPNDTAYAETCASIANIMWSDRMFRLNGDSKYIDIVERILYNGFLSGVSIDGDKFFYTNPLESDGQFKFNKNKSTRKPWFKCSCCPTNVVRFVPTISSYIYAYDQQNIFVNLFIKSKTSLKITDSQVDLEMKTDYPWDGKVRLEVNPQNGSYFTLRMRIPGWSQGKPVPGDLYRYTNDKAEKVSICVNGKEFDYQVENGYALINRYWDAGDFVEMKISMPIRIVRCNEKVVNNRGKGALERGPLVYCAEQIDNESSLDNIKIGDNINLNSEYIDEILGGICVLSGLVDNKGTEFKFVPYYSWSHRGEGAMKVWFTVK</sequence>
<dbReference type="InterPro" id="IPR049049">
    <property type="entry name" value="Beta-AFase-like_GH127_C"/>
</dbReference>
<dbReference type="EMBL" id="CP021023">
    <property type="protein sequence ID" value="ARN56165.1"/>
    <property type="molecule type" value="Genomic_DNA"/>
</dbReference>
<dbReference type="GO" id="GO:0005975">
    <property type="term" value="P:carbohydrate metabolic process"/>
    <property type="evidence" value="ECO:0007669"/>
    <property type="project" value="InterPro"/>
</dbReference>
<feature type="domain" description="Non-reducing end beta-L-arabinofuranosidase-like GH127 C-terminal" evidence="3">
    <location>
        <begin position="551"/>
        <end position="644"/>
    </location>
</feature>
<dbReference type="AlphaFoldDB" id="A0A1W6LK79"/>
<organism evidence="4 5">
    <name type="scientific">Sedimentisphaera salicampi</name>
    <dbReference type="NCBI Taxonomy" id="1941349"/>
    <lineage>
        <taxon>Bacteria</taxon>
        <taxon>Pseudomonadati</taxon>
        <taxon>Planctomycetota</taxon>
        <taxon>Phycisphaerae</taxon>
        <taxon>Sedimentisphaerales</taxon>
        <taxon>Sedimentisphaeraceae</taxon>
        <taxon>Sedimentisphaera</taxon>
    </lineage>
</organism>
<dbReference type="STRING" id="1941349.STSP1_00538"/>
<feature type="domain" description="Non-reducing end beta-L-arabinofuranosidase-like GH127 middle" evidence="2">
    <location>
        <begin position="438"/>
        <end position="549"/>
    </location>
</feature>
<dbReference type="Pfam" id="PF07944">
    <property type="entry name" value="Beta-AFase-like_GH127_cat"/>
    <property type="match status" value="1"/>
</dbReference>
<proteinExistence type="predicted"/>
<reference evidence="5" key="1">
    <citation type="submission" date="2017-04" db="EMBL/GenBank/DDBJ databases">
        <title>Comparative genomics and description of representatives of a novel lineage of planctomycetes thriving in anoxic sediments.</title>
        <authorList>
            <person name="Spring S."/>
            <person name="Bunk B."/>
            <person name="Sproer C."/>
        </authorList>
    </citation>
    <scope>NUCLEOTIDE SEQUENCE [LARGE SCALE GENOMIC DNA]</scope>
    <source>
        <strain evidence="5">ST-PulAB-D4</strain>
    </source>
</reference>
<evidence type="ECO:0000259" key="2">
    <source>
        <dbReference type="Pfam" id="PF20736"/>
    </source>
</evidence>
<evidence type="ECO:0008006" key="6">
    <source>
        <dbReference type="Google" id="ProtNLM"/>
    </source>
</evidence>
<evidence type="ECO:0000313" key="4">
    <source>
        <dbReference type="EMBL" id="ARN56165.1"/>
    </source>
</evidence>